<evidence type="ECO:0000256" key="1">
    <source>
        <dbReference type="ARBA" id="ARBA00009744"/>
    </source>
</evidence>
<comment type="caution">
    <text evidence="4">The sequence shown here is derived from an EMBL/GenBank/DDBJ whole genome shotgun (WGS) entry which is preliminary data.</text>
</comment>
<dbReference type="InterPro" id="IPR050279">
    <property type="entry name" value="Plant_def-hormone_signal"/>
</dbReference>
<feature type="region of interest" description="Disordered" evidence="2">
    <location>
        <begin position="188"/>
        <end position="209"/>
    </location>
</feature>
<dbReference type="PANTHER" id="PTHR31213">
    <property type="entry name" value="OS08G0374000 PROTEIN-RELATED"/>
    <property type="match status" value="1"/>
</dbReference>
<dbReference type="GO" id="GO:0009738">
    <property type="term" value="P:abscisic acid-activated signaling pathway"/>
    <property type="evidence" value="ECO:0007669"/>
    <property type="project" value="TreeGrafter"/>
</dbReference>
<evidence type="ECO:0000259" key="3">
    <source>
        <dbReference type="SMART" id="SM01037"/>
    </source>
</evidence>
<comment type="similarity">
    <text evidence="1">Belongs to the BetVI family.</text>
</comment>
<dbReference type="InterPro" id="IPR023393">
    <property type="entry name" value="START-like_dom_sf"/>
</dbReference>
<dbReference type="Gene3D" id="3.30.530.20">
    <property type="match status" value="1"/>
</dbReference>
<dbReference type="SUPFAM" id="SSF55961">
    <property type="entry name" value="Bet v1-like"/>
    <property type="match status" value="1"/>
</dbReference>
<reference evidence="4" key="1">
    <citation type="submission" date="2021-01" db="EMBL/GenBank/DDBJ databases">
        <title>Adiantum capillus-veneris genome.</title>
        <authorList>
            <person name="Fang Y."/>
            <person name="Liao Q."/>
        </authorList>
    </citation>
    <scope>NUCLEOTIDE SEQUENCE</scope>
    <source>
        <strain evidence="4">H3</strain>
        <tissue evidence="4">Leaf</tissue>
    </source>
</reference>
<feature type="domain" description="Bet v I/Major latex protein" evidence="3">
    <location>
        <begin position="9"/>
        <end position="184"/>
    </location>
</feature>
<keyword evidence="5" id="KW-1185">Reference proteome</keyword>
<dbReference type="Pfam" id="PF00407">
    <property type="entry name" value="Bet_v_1"/>
    <property type="match status" value="1"/>
</dbReference>
<dbReference type="GO" id="GO:0004864">
    <property type="term" value="F:protein phosphatase inhibitor activity"/>
    <property type="evidence" value="ECO:0007669"/>
    <property type="project" value="TreeGrafter"/>
</dbReference>
<evidence type="ECO:0000313" key="4">
    <source>
        <dbReference type="EMBL" id="KAI5066945.1"/>
    </source>
</evidence>
<dbReference type="EMBL" id="JABFUD020000017">
    <property type="protein sequence ID" value="KAI5066945.1"/>
    <property type="molecule type" value="Genomic_DNA"/>
</dbReference>
<dbReference type="GO" id="GO:0010427">
    <property type="term" value="F:abscisic acid binding"/>
    <property type="evidence" value="ECO:0007669"/>
    <property type="project" value="TreeGrafter"/>
</dbReference>
<dbReference type="GO" id="GO:0005737">
    <property type="term" value="C:cytoplasm"/>
    <property type="evidence" value="ECO:0007669"/>
    <property type="project" value="TreeGrafter"/>
</dbReference>
<evidence type="ECO:0000313" key="5">
    <source>
        <dbReference type="Proteomes" id="UP000886520"/>
    </source>
</evidence>
<feature type="compositionally biased region" description="Basic and acidic residues" evidence="2">
    <location>
        <begin position="128"/>
        <end position="140"/>
    </location>
</feature>
<dbReference type="SMART" id="SM01037">
    <property type="entry name" value="Bet_v_1"/>
    <property type="match status" value="1"/>
</dbReference>
<sequence length="209" mass="22890">MVSDSQLAATRATTKVGLATSVEEMWPAFKNAVSLIAQHCPQFIHSCQLLHGDGGPGSIRLVKFGPASGLVTYAKEEIVEVDEEKMVLTYLLLEGDLKKQFKVFKPSISLERVAEANEPKAVSQKVDTSVERNEPRDLSEGQHQSIATWTLEYEVEEGMPPPQIELLNEGAKIFFKLLEASVKVLQAPANTPTTPHSPIKEESPTPLVA</sequence>
<name>A0A9D4UFN8_ADICA</name>
<feature type="region of interest" description="Disordered" evidence="2">
    <location>
        <begin position="120"/>
        <end position="143"/>
    </location>
</feature>
<organism evidence="4 5">
    <name type="scientific">Adiantum capillus-veneris</name>
    <name type="common">Maidenhair fern</name>
    <dbReference type="NCBI Taxonomy" id="13818"/>
    <lineage>
        <taxon>Eukaryota</taxon>
        <taxon>Viridiplantae</taxon>
        <taxon>Streptophyta</taxon>
        <taxon>Embryophyta</taxon>
        <taxon>Tracheophyta</taxon>
        <taxon>Polypodiopsida</taxon>
        <taxon>Polypodiidae</taxon>
        <taxon>Polypodiales</taxon>
        <taxon>Pteridineae</taxon>
        <taxon>Pteridaceae</taxon>
        <taxon>Vittarioideae</taxon>
        <taxon>Adiantum</taxon>
    </lineage>
</organism>
<dbReference type="PANTHER" id="PTHR31213:SF24">
    <property type="entry name" value="OS08G0374000 PROTEIN"/>
    <property type="match status" value="1"/>
</dbReference>
<dbReference type="OrthoDB" id="1845342at2759"/>
<dbReference type="GO" id="GO:0005634">
    <property type="term" value="C:nucleus"/>
    <property type="evidence" value="ECO:0007669"/>
    <property type="project" value="TreeGrafter"/>
</dbReference>
<gene>
    <name evidence="4" type="ORF">GOP47_0017473</name>
</gene>
<evidence type="ECO:0000256" key="2">
    <source>
        <dbReference type="SAM" id="MobiDB-lite"/>
    </source>
</evidence>
<protein>
    <recommendedName>
        <fullName evidence="3">Bet v I/Major latex protein domain-containing protein</fullName>
    </recommendedName>
</protein>
<dbReference type="InterPro" id="IPR000916">
    <property type="entry name" value="Bet_v_I/MLP"/>
</dbReference>
<dbReference type="GO" id="GO:0038023">
    <property type="term" value="F:signaling receptor activity"/>
    <property type="evidence" value="ECO:0007669"/>
    <property type="project" value="TreeGrafter"/>
</dbReference>
<proteinExistence type="inferred from homology"/>
<dbReference type="GO" id="GO:0006952">
    <property type="term" value="P:defense response"/>
    <property type="evidence" value="ECO:0007669"/>
    <property type="project" value="InterPro"/>
</dbReference>
<accession>A0A9D4UFN8</accession>
<dbReference type="Proteomes" id="UP000886520">
    <property type="component" value="Chromosome 17"/>
</dbReference>
<dbReference type="CDD" id="cd07816">
    <property type="entry name" value="Bet_v1-like"/>
    <property type="match status" value="1"/>
</dbReference>
<dbReference type="AlphaFoldDB" id="A0A9D4UFN8"/>